<dbReference type="AlphaFoldDB" id="J3MM46"/>
<dbReference type="PANTHER" id="PTHR32009:SF131">
    <property type="entry name" value="OS07G0566800 PROTEIN"/>
    <property type="match status" value="1"/>
</dbReference>
<evidence type="ECO:0000313" key="5">
    <source>
        <dbReference type="Proteomes" id="UP000006038"/>
    </source>
</evidence>
<dbReference type="InterPro" id="IPR035897">
    <property type="entry name" value="Toll_tir_struct_dom_sf"/>
</dbReference>
<reference evidence="4" key="1">
    <citation type="journal article" date="2013" name="Nat. Commun.">
        <title>Whole-genome sequencing of Oryza brachyantha reveals mechanisms underlying Oryza genome evolution.</title>
        <authorList>
            <person name="Chen J."/>
            <person name="Huang Q."/>
            <person name="Gao D."/>
            <person name="Wang J."/>
            <person name="Lang Y."/>
            <person name="Liu T."/>
            <person name="Li B."/>
            <person name="Bai Z."/>
            <person name="Luis Goicoechea J."/>
            <person name="Liang C."/>
            <person name="Chen C."/>
            <person name="Zhang W."/>
            <person name="Sun S."/>
            <person name="Liao Y."/>
            <person name="Zhang X."/>
            <person name="Yang L."/>
            <person name="Song C."/>
            <person name="Wang M."/>
            <person name="Shi J."/>
            <person name="Liu G."/>
            <person name="Liu J."/>
            <person name="Zhou H."/>
            <person name="Zhou W."/>
            <person name="Yu Q."/>
            <person name="An N."/>
            <person name="Chen Y."/>
            <person name="Cai Q."/>
            <person name="Wang B."/>
            <person name="Liu B."/>
            <person name="Min J."/>
            <person name="Huang Y."/>
            <person name="Wu H."/>
            <person name="Li Z."/>
            <person name="Zhang Y."/>
            <person name="Yin Y."/>
            <person name="Song W."/>
            <person name="Jiang J."/>
            <person name="Jackson S.A."/>
            <person name="Wing R.A."/>
            <person name="Wang J."/>
            <person name="Chen M."/>
        </authorList>
    </citation>
    <scope>NUCLEOTIDE SEQUENCE [LARGE SCALE GENOMIC DNA]</scope>
    <source>
        <strain evidence="4">cv. IRGC 101232</strain>
    </source>
</reference>
<dbReference type="GO" id="GO:0007165">
    <property type="term" value="P:signal transduction"/>
    <property type="evidence" value="ECO:0007669"/>
    <property type="project" value="InterPro"/>
</dbReference>
<dbReference type="Pfam" id="PF13676">
    <property type="entry name" value="TIR_2"/>
    <property type="match status" value="1"/>
</dbReference>
<dbReference type="Gramene" id="OB07G24780.1">
    <property type="protein sequence ID" value="OB07G24780.1"/>
    <property type="gene ID" value="OB07G24780"/>
</dbReference>
<sequence>MSSYRLSSQSQRRVASRLSASAEVAVGASGSGSSKGRKKKAPVARRGVQYYDDDEAAPGQAAAPFDCFINHRGADTKRTVARLLYELLEDGGVHAFLDNKSMRPGDRLEERIGAAIGECSVAVAIFSRHYCDSEYCLRELAMLVESRKTIIPIFFDIKPSDLILPQALVDNVAHPRDIERFKFALREAKNTVGLTYDPATGDLAELVSDAARAVMENIDRQEITQGRQMVMSRL</sequence>
<proteinExistence type="predicted"/>
<feature type="region of interest" description="Disordered" evidence="2">
    <location>
        <begin position="18"/>
        <end position="44"/>
    </location>
</feature>
<reference evidence="4" key="2">
    <citation type="submission" date="2013-04" db="UniProtKB">
        <authorList>
            <consortium name="EnsemblPlants"/>
        </authorList>
    </citation>
    <scope>IDENTIFICATION</scope>
</reference>
<gene>
    <name evidence="4" type="primary">LOC102721663</name>
</gene>
<dbReference type="eggNOG" id="ENOG502RXQV">
    <property type="taxonomic scope" value="Eukaryota"/>
</dbReference>
<dbReference type="RefSeq" id="XP_015695084.1">
    <property type="nucleotide sequence ID" value="XM_015839598.1"/>
</dbReference>
<name>J3MM46_ORYBR</name>
<dbReference type="OrthoDB" id="6078042at2759"/>
<evidence type="ECO:0000256" key="2">
    <source>
        <dbReference type="SAM" id="MobiDB-lite"/>
    </source>
</evidence>
<dbReference type="OMA" id="FNFMKQS"/>
<accession>J3MM46</accession>
<dbReference type="PROSITE" id="PS50104">
    <property type="entry name" value="TIR"/>
    <property type="match status" value="1"/>
</dbReference>
<evidence type="ECO:0000313" key="4">
    <source>
        <dbReference type="EnsemblPlants" id="OB07G24780.1"/>
    </source>
</evidence>
<dbReference type="InterPro" id="IPR000157">
    <property type="entry name" value="TIR_dom"/>
</dbReference>
<dbReference type="Gene3D" id="3.40.50.10140">
    <property type="entry name" value="Toll/interleukin-1 receptor homology (TIR) domain"/>
    <property type="match status" value="1"/>
</dbReference>
<evidence type="ECO:0000259" key="3">
    <source>
        <dbReference type="PROSITE" id="PS50104"/>
    </source>
</evidence>
<evidence type="ECO:0000256" key="1">
    <source>
        <dbReference type="ARBA" id="ARBA00023027"/>
    </source>
</evidence>
<organism evidence="4">
    <name type="scientific">Oryza brachyantha</name>
    <name type="common">malo sina</name>
    <dbReference type="NCBI Taxonomy" id="4533"/>
    <lineage>
        <taxon>Eukaryota</taxon>
        <taxon>Viridiplantae</taxon>
        <taxon>Streptophyta</taxon>
        <taxon>Embryophyta</taxon>
        <taxon>Tracheophyta</taxon>
        <taxon>Spermatophyta</taxon>
        <taxon>Magnoliopsida</taxon>
        <taxon>Liliopsida</taxon>
        <taxon>Poales</taxon>
        <taxon>Poaceae</taxon>
        <taxon>BOP clade</taxon>
        <taxon>Oryzoideae</taxon>
        <taxon>Oryzeae</taxon>
        <taxon>Oryzinae</taxon>
        <taxon>Oryza</taxon>
    </lineage>
</organism>
<keyword evidence="5" id="KW-1185">Reference proteome</keyword>
<dbReference type="GeneID" id="102721663"/>
<keyword evidence="1" id="KW-0520">NAD</keyword>
<dbReference type="PANTHER" id="PTHR32009">
    <property type="entry name" value="TMV RESISTANCE PROTEIN N-LIKE"/>
    <property type="match status" value="1"/>
</dbReference>
<feature type="domain" description="TIR" evidence="3">
    <location>
        <begin position="63"/>
        <end position="189"/>
    </location>
</feature>
<dbReference type="KEGG" id="obr:102721663"/>
<dbReference type="EnsemblPlants" id="OB07G24780.1">
    <property type="protein sequence ID" value="OB07G24780.1"/>
    <property type="gene ID" value="OB07G24780"/>
</dbReference>
<dbReference type="SMART" id="SM00255">
    <property type="entry name" value="TIR"/>
    <property type="match status" value="1"/>
</dbReference>
<dbReference type="SUPFAM" id="SSF52200">
    <property type="entry name" value="Toll/Interleukin receptor TIR domain"/>
    <property type="match status" value="1"/>
</dbReference>
<dbReference type="Proteomes" id="UP000006038">
    <property type="component" value="Chromosome 7"/>
</dbReference>
<feature type="compositionally biased region" description="Low complexity" evidence="2">
    <location>
        <begin position="18"/>
        <end position="34"/>
    </location>
</feature>
<dbReference type="HOGENOM" id="CLU_087415_1_0_1"/>
<protein>
    <recommendedName>
        <fullName evidence="3">TIR domain-containing protein</fullName>
    </recommendedName>
</protein>